<sequence>MMDTLRRIISMLKTEQTNSFDRIGVTVEQIQGGGGVAFDSFDKETFKQEEVENFIAEHQAKHGATAALSRDDFLILDGFYKRCERIVGVCIGVNNKYGFVSSPFGEKGEKSDLLFTKAGGHLEMVKVGTRLEYRLGLNRNSRKKKDVKYIAVDVKVMGGMVEGVGGQSRDVGGRGGTVRISAVIDAPMTGTGMRGPPNGSASGHYGPSNTSGHYGPSNTSGNYGPPSNNASQFHPPSGATSSGAPRRRKKRDWDRPADADTKVEKAKLNQLKGDLLNPSNPRYDPIKAHELFGTPLPAHTDTKVKSGAAFGGTQQQQLEGISNVVLKDHLDTPSKLPVIMEGSVGVMVRDLVVDKDDVLALNCFKNDRVTVVDVCGKPRESYFRNPPPAPIGYVRVRKEKEYISGWVSLSDENILWVDK</sequence>
<evidence type="ECO:0000256" key="1">
    <source>
        <dbReference type="SAM" id="MobiDB-lite"/>
    </source>
</evidence>
<comment type="caution">
    <text evidence="2">The sequence shown here is derived from an EMBL/GenBank/DDBJ whole genome shotgun (WGS) entry which is preliminary data.</text>
</comment>
<reference evidence="3" key="1">
    <citation type="journal article" date="2023" name="Commun. Biol.">
        <title>Genome analysis of Parmales, the sister group of diatoms, reveals the evolutionary specialization of diatoms from phago-mixotrophs to photoautotrophs.</title>
        <authorList>
            <person name="Ban H."/>
            <person name="Sato S."/>
            <person name="Yoshikawa S."/>
            <person name="Yamada K."/>
            <person name="Nakamura Y."/>
            <person name="Ichinomiya M."/>
            <person name="Sato N."/>
            <person name="Blanc-Mathieu R."/>
            <person name="Endo H."/>
            <person name="Kuwata A."/>
            <person name="Ogata H."/>
        </authorList>
    </citation>
    <scope>NUCLEOTIDE SEQUENCE [LARGE SCALE GENOMIC DNA]</scope>
</reference>
<dbReference type="OrthoDB" id="10478435at2759"/>
<name>A0A9W7LAE0_9STRA</name>
<keyword evidence="3" id="KW-1185">Reference proteome</keyword>
<feature type="region of interest" description="Disordered" evidence="1">
    <location>
        <begin position="185"/>
        <end position="263"/>
    </location>
</feature>
<accession>A0A9W7LAE0</accession>
<dbReference type="Proteomes" id="UP001165065">
    <property type="component" value="Unassembled WGS sequence"/>
</dbReference>
<feature type="compositionally biased region" description="Basic and acidic residues" evidence="1">
    <location>
        <begin position="251"/>
        <end position="263"/>
    </location>
</feature>
<feature type="compositionally biased region" description="Polar residues" evidence="1">
    <location>
        <begin position="207"/>
        <end position="243"/>
    </location>
</feature>
<gene>
    <name evidence="2" type="ORF">TrCOL_g11888</name>
</gene>
<protein>
    <submittedName>
        <fullName evidence="2">Uncharacterized protein</fullName>
    </submittedName>
</protein>
<dbReference type="EMBL" id="BRYA01000154">
    <property type="protein sequence ID" value="GMI41596.1"/>
    <property type="molecule type" value="Genomic_DNA"/>
</dbReference>
<organism evidence="2 3">
    <name type="scientific">Triparma columacea</name>
    <dbReference type="NCBI Taxonomy" id="722753"/>
    <lineage>
        <taxon>Eukaryota</taxon>
        <taxon>Sar</taxon>
        <taxon>Stramenopiles</taxon>
        <taxon>Ochrophyta</taxon>
        <taxon>Bolidophyceae</taxon>
        <taxon>Parmales</taxon>
        <taxon>Triparmaceae</taxon>
        <taxon>Triparma</taxon>
    </lineage>
</organism>
<dbReference type="AlphaFoldDB" id="A0A9W7LAE0"/>
<evidence type="ECO:0000313" key="2">
    <source>
        <dbReference type="EMBL" id="GMI41596.1"/>
    </source>
</evidence>
<proteinExistence type="predicted"/>
<evidence type="ECO:0000313" key="3">
    <source>
        <dbReference type="Proteomes" id="UP001165065"/>
    </source>
</evidence>